<accession>A0A0A2V810</accession>
<dbReference type="Proteomes" id="UP000030106">
    <property type="component" value="Unassembled WGS sequence"/>
</dbReference>
<gene>
    <name evidence="1" type="ORF">BBAD15_m00027</name>
</gene>
<evidence type="ECO:0000313" key="2">
    <source>
        <dbReference type="Proteomes" id="UP000030106"/>
    </source>
</evidence>
<organism evidence="1 2">
    <name type="scientific">Beauveria bassiana D1-5</name>
    <dbReference type="NCBI Taxonomy" id="1245745"/>
    <lineage>
        <taxon>Eukaryota</taxon>
        <taxon>Fungi</taxon>
        <taxon>Dikarya</taxon>
        <taxon>Ascomycota</taxon>
        <taxon>Pezizomycotina</taxon>
        <taxon>Sordariomycetes</taxon>
        <taxon>Hypocreomycetidae</taxon>
        <taxon>Hypocreales</taxon>
        <taxon>Cordycipitaceae</taxon>
        <taxon>Beauveria</taxon>
    </lineage>
</organism>
<geneLocation type="mitochondrion" evidence="1"/>
<reference evidence="1 2" key="1">
    <citation type="submission" date="2012-10" db="EMBL/GenBank/DDBJ databases">
        <title>Genome sequencing and analysis of entomopathogenic fungi Beauveria bassiana D1-5.</title>
        <authorList>
            <person name="Li Q."/>
            <person name="Wang L."/>
            <person name="Zhang Z."/>
            <person name="Wang Q."/>
            <person name="Ren J."/>
            <person name="Wang M."/>
            <person name="Xu W."/>
            <person name="Wang J."/>
            <person name="Lu Y."/>
            <person name="Du Q."/>
            <person name="Sun Z."/>
        </authorList>
    </citation>
    <scope>NUCLEOTIDE SEQUENCE [LARGE SCALE GENOMIC DNA]</scope>
    <source>
        <strain evidence="1 2">D1-5</strain>
    </source>
</reference>
<comment type="caution">
    <text evidence="1">The sequence shown here is derived from an EMBL/GenBank/DDBJ whole genome shotgun (WGS) entry which is preliminary data.</text>
</comment>
<keyword evidence="1" id="KW-0496">Mitochondrion</keyword>
<name>A0A0A2V810_BEABA</name>
<evidence type="ECO:0000313" key="1">
    <source>
        <dbReference type="EMBL" id="KGQ02205.1"/>
    </source>
</evidence>
<sequence>MPPPPQFLCASYKYKTRLLGLFFIKNHKGLFFFIKNTKD</sequence>
<dbReference type="EMBL" id="ANFO01001745">
    <property type="protein sequence ID" value="KGQ02205.1"/>
    <property type="molecule type" value="Genomic_DNA"/>
</dbReference>
<proteinExistence type="predicted"/>
<protein>
    <submittedName>
        <fullName evidence="1">Uncharacterized protein</fullName>
    </submittedName>
</protein>
<dbReference type="HOGENOM" id="CLU_3319936_0_0_1"/>
<dbReference type="AlphaFoldDB" id="A0A0A2V810"/>